<keyword evidence="2" id="KW-1185">Reference proteome</keyword>
<gene>
    <name evidence="1" type="ORF">BT96DRAFT_713851</name>
</gene>
<name>A0A6A4HK06_9AGAR</name>
<sequence length="164" mass="18884">MIPCCIEAENTPQETQCLVSSTTVYPVIGEIFRPFFEALFILSYEIHTVTRRSRSSRALVYAAALAMGVVERKTKKKQFVSMRVILLHLDLINNLELNTRKDCSWSSNCLVYSHDTQQNIMSLCSDVKEVYSSTFTQPRLRNNPPTWRYRYSARFEATGDGDRV</sequence>
<accession>A0A6A4HK06</accession>
<organism evidence="1 2">
    <name type="scientific">Gymnopus androsaceus JB14</name>
    <dbReference type="NCBI Taxonomy" id="1447944"/>
    <lineage>
        <taxon>Eukaryota</taxon>
        <taxon>Fungi</taxon>
        <taxon>Dikarya</taxon>
        <taxon>Basidiomycota</taxon>
        <taxon>Agaricomycotina</taxon>
        <taxon>Agaricomycetes</taxon>
        <taxon>Agaricomycetidae</taxon>
        <taxon>Agaricales</taxon>
        <taxon>Marasmiineae</taxon>
        <taxon>Omphalotaceae</taxon>
        <taxon>Gymnopus</taxon>
    </lineage>
</organism>
<dbReference type="AlphaFoldDB" id="A0A6A4HK06"/>
<reference evidence="1" key="1">
    <citation type="journal article" date="2019" name="Environ. Microbiol.">
        <title>Fungal ecological strategies reflected in gene transcription - a case study of two litter decomposers.</title>
        <authorList>
            <person name="Barbi F."/>
            <person name="Kohler A."/>
            <person name="Barry K."/>
            <person name="Baskaran P."/>
            <person name="Daum C."/>
            <person name="Fauchery L."/>
            <person name="Ihrmark K."/>
            <person name="Kuo A."/>
            <person name="LaButti K."/>
            <person name="Lipzen A."/>
            <person name="Morin E."/>
            <person name="Grigoriev I.V."/>
            <person name="Henrissat B."/>
            <person name="Lindahl B."/>
            <person name="Martin F."/>
        </authorList>
    </citation>
    <scope>NUCLEOTIDE SEQUENCE</scope>
    <source>
        <strain evidence="1">JB14</strain>
    </source>
</reference>
<evidence type="ECO:0000313" key="1">
    <source>
        <dbReference type="EMBL" id="KAE9398869.1"/>
    </source>
</evidence>
<evidence type="ECO:0000313" key="2">
    <source>
        <dbReference type="Proteomes" id="UP000799118"/>
    </source>
</evidence>
<dbReference type="Proteomes" id="UP000799118">
    <property type="component" value="Unassembled WGS sequence"/>
</dbReference>
<protein>
    <submittedName>
        <fullName evidence="1">Uncharacterized protein</fullName>
    </submittedName>
</protein>
<dbReference type="EMBL" id="ML769476">
    <property type="protein sequence ID" value="KAE9398869.1"/>
    <property type="molecule type" value="Genomic_DNA"/>
</dbReference>
<proteinExistence type="predicted"/>